<protein>
    <recommendedName>
        <fullName evidence="1">Carbohydrate-binding domain-containing protein</fullName>
    </recommendedName>
</protein>
<feature type="domain" description="Carbohydrate-binding" evidence="1">
    <location>
        <begin position="24"/>
        <end position="211"/>
    </location>
</feature>
<sequence>MENNYLIRKLDTASRDAAWDLADTAEITHFLWMDNGYRPRTEAALTYTEHDLQLVFRVFEENPLLRFHSPNEPVYKDSCVEFFFQPAPDKDPRYLNLEINAAGTRLLGIGTDRDERTLLSPESHPPLLIETATGLHDEASGQTYWSVRATLPLQWVSDMFPDFRPVPGARMRGNFYKCGDETSLPHYGCWSEIKSAQPNFHLSKWFGTLQFG</sequence>
<dbReference type="EMBL" id="NMUQ01000004">
    <property type="protein sequence ID" value="OXM12994.1"/>
    <property type="molecule type" value="Genomic_DNA"/>
</dbReference>
<organism evidence="2 3">
    <name type="scientific">Paenibacillus herberti</name>
    <dbReference type="NCBI Taxonomy" id="1619309"/>
    <lineage>
        <taxon>Bacteria</taxon>
        <taxon>Bacillati</taxon>
        <taxon>Bacillota</taxon>
        <taxon>Bacilli</taxon>
        <taxon>Bacillales</taxon>
        <taxon>Paenibacillaceae</taxon>
        <taxon>Paenibacillus</taxon>
    </lineage>
</organism>
<keyword evidence="3" id="KW-1185">Reference proteome</keyword>
<dbReference type="RefSeq" id="WP_089526590.1">
    <property type="nucleotide sequence ID" value="NZ_NMUQ01000004.1"/>
</dbReference>
<dbReference type="CDD" id="cd09620">
    <property type="entry name" value="CBM9_like_3"/>
    <property type="match status" value="1"/>
</dbReference>
<gene>
    <name evidence="2" type="ORF">CGZ75_22680</name>
</gene>
<dbReference type="Gene3D" id="2.60.40.1190">
    <property type="match status" value="1"/>
</dbReference>
<proteinExistence type="predicted"/>
<accession>A0A229NT01</accession>
<dbReference type="OrthoDB" id="9801646at2"/>
<dbReference type="AlphaFoldDB" id="A0A229NT01"/>
<dbReference type="GO" id="GO:0030246">
    <property type="term" value="F:carbohydrate binding"/>
    <property type="evidence" value="ECO:0007669"/>
    <property type="project" value="InterPro"/>
</dbReference>
<name>A0A229NT01_9BACL</name>
<dbReference type="Pfam" id="PF16011">
    <property type="entry name" value="CBM9_2"/>
    <property type="match status" value="1"/>
</dbReference>
<dbReference type="GO" id="GO:0016052">
    <property type="term" value="P:carbohydrate catabolic process"/>
    <property type="evidence" value="ECO:0007669"/>
    <property type="project" value="InterPro"/>
</dbReference>
<evidence type="ECO:0000259" key="1">
    <source>
        <dbReference type="Pfam" id="PF16011"/>
    </source>
</evidence>
<dbReference type="InterPro" id="IPR010502">
    <property type="entry name" value="Carb-bd_dom_fam9"/>
</dbReference>
<evidence type="ECO:0000313" key="3">
    <source>
        <dbReference type="Proteomes" id="UP000215145"/>
    </source>
</evidence>
<comment type="caution">
    <text evidence="2">The sequence shown here is derived from an EMBL/GenBank/DDBJ whole genome shotgun (WGS) entry which is preliminary data.</text>
</comment>
<reference evidence="2 3" key="1">
    <citation type="submission" date="2017-07" db="EMBL/GenBank/DDBJ databases">
        <title>Paenibacillus herberti R33 genome sequencing and assembly.</title>
        <authorList>
            <person name="Su W."/>
        </authorList>
    </citation>
    <scope>NUCLEOTIDE SEQUENCE [LARGE SCALE GENOMIC DNA]</scope>
    <source>
        <strain evidence="2 3">R33</strain>
    </source>
</reference>
<dbReference type="Proteomes" id="UP000215145">
    <property type="component" value="Unassembled WGS sequence"/>
</dbReference>
<evidence type="ECO:0000313" key="2">
    <source>
        <dbReference type="EMBL" id="OXM12994.1"/>
    </source>
</evidence>
<dbReference type="GO" id="GO:0004553">
    <property type="term" value="F:hydrolase activity, hydrolyzing O-glycosyl compounds"/>
    <property type="evidence" value="ECO:0007669"/>
    <property type="project" value="InterPro"/>
</dbReference>
<dbReference type="SUPFAM" id="SSF49344">
    <property type="entry name" value="CBD9-like"/>
    <property type="match status" value="1"/>
</dbReference>